<proteinExistence type="predicted"/>
<dbReference type="RefSeq" id="WP_148868300.1">
    <property type="nucleotide sequence ID" value="NZ_VNIA01000001.1"/>
</dbReference>
<sequence length="156" mass="18547">MQLYSLEIDDFSSYDYHLIGIHSTLEDYRLAFLLNKHLGVNFKRASYDLDFENKNNNSFYSVYEYTNKKLDYDWFIIGNVYKSISKSITTGLFSESETRTFLVPEKKRVDYFLKLEGDVEFEYIVKSIEKINQIPQIITSYIIDTNTLKSKEFLIF</sequence>
<name>A0A5S5DWZ6_9FLAO</name>
<dbReference type="InterPro" id="IPR047690">
    <property type="entry name" value="IPExxxVDY_fam"/>
</dbReference>
<dbReference type="Proteomes" id="UP000323136">
    <property type="component" value="Unassembled WGS sequence"/>
</dbReference>
<evidence type="ECO:0000313" key="1">
    <source>
        <dbReference type="EMBL" id="TYP99586.1"/>
    </source>
</evidence>
<organism evidence="1 2">
    <name type="scientific">Tenacibaculum adriaticum</name>
    <dbReference type="NCBI Taxonomy" id="413713"/>
    <lineage>
        <taxon>Bacteria</taxon>
        <taxon>Pseudomonadati</taxon>
        <taxon>Bacteroidota</taxon>
        <taxon>Flavobacteriia</taxon>
        <taxon>Flavobacteriales</taxon>
        <taxon>Flavobacteriaceae</taxon>
        <taxon>Tenacibaculum</taxon>
    </lineage>
</organism>
<reference evidence="1 2" key="1">
    <citation type="submission" date="2019-07" db="EMBL/GenBank/DDBJ databases">
        <title>Genomic Encyclopedia of Type Strains, Phase IV (KMG-IV): sequencing the most valuable type-strain genomes for metagenomic binning, comparative biology and taxonomic classification.</title>
        <authorList>
            <person name="Goeker M."/>
        </authorList>
    </citation>
    <scope>NUCLEOTIDE SEQUENCE [LARGE SCALE GENOMIC DNA]</scope>
    <source>
        <strain evidence="1 2">DSM 18961</strain>
    </source>
</reference>
<dbReference type="AlphaFoldDB" id="A0A5S5DWZ6"/>
<protein>
    <recommendedName>
        <fullName evidence="3">IPExxxVDY family protein</fullName>
    </recommendedName>
</protein>
<dbReference type="NCBIfam" id="NF033205">
    <property type="entry name" value="IPExxxVDY"/>
    <property type="match status" value="1"/>
</dbReference>
<evidence type="ECO:0008006" key="3">
    <source>
        <dbReference type="Google" id="ProtNLM"/>
    </source>
</evidence>
<gene>
    <name evidence="1" type="ORF">C7447_101186</name>
</gene>
<comment type="caution">
    <text evidence="1">The sequence shown here is derived from an EMBL/GenBank/DDBJ whole genome shotgun (WGS) entry which is preliminary data.</text>
</comment>
<keyword evidence="2" id="KW-1185">Reference proteome</keyword>
<evidence type="ECO:0000313" key="2">
    <source>
        <dbReference type="Proteomes" id="UP000323136"/>
    </source>
</evidence>
<dbReference type="EMBL" id="VNIA01000001">
    <property type="protein sequence ID" value="TYP99586.1"/>
    <property type="molecule type" value="Genomic_DNA"/>
</dbReference>
<accession>A0A5S5DWZ6</accession>
<dbReference type="OrthoDB" id="676614at2"/>